<evidence type="ECO:0008006" key="4">
    <source>
        <dbReference type="Google" id="ProtNLM"/>
    </source>
</evidence>
<reference evidence="2 3" key="1">
    <citation type="submission" date="2016-08" db="EMBL/GenBank/DDBJ databases">
        <title>Draft genome of Amylibacter sp. strain 4G11.</title>
        <authorList>
            <person name="Wong S.-K."/>
            <person name="Hamasaki K."/>
            <person name="Yoshizawa S."/>
        </authorList>
    </citation>
    <scope>NUCLEOTIDE SEQUENCE [LARGE SCALE GENOMIC DNA]</scope>
    <source>
        <strain evidence="2 3">4G11</strain>
    </source>
</reference>
<feature type="compositionally biased region" description="Basic and acidic residues" evidence="1">
    <location>
        <begin position="168"/>
        <end position="187"/>
    </location>
</feature>
<feature type="compositionally biased region" description="Basic and acidic residues" evidence="1">
    <location>
        <begin position="224"/>
        <end position="244"/>
    </location>
</feature>
<dbReference type="Proteomes" id="UP000231516">
    <property type="component" value="Unassembled WGS sequence"/>
</dbReference>
<gene>
    <name evidence="2" type="ORF">BFP76_01855</name>
</gene>
<evidence type="ECO:0000313" key="2">
    <source>
        <dbReference type="EMBL" id="PIB24020.1"/>
    </source>
</evidence>
<dbReference type="OrthoDB" id="7161229at2"/>
<comment type="caution">
    <text evidence="2">The sequence shown here is derived from an EMBL/GenBank/DDBJ whole genome shotgun (WGS) entry which is preliminary data.</text>
</comment>
<proteinExistence type="predicted"/>
<dbReference type="EMBL" id="MDGM01000012">
    <property type="protein sequence ID" value="PIB24020.1"/>
    <property type="molecule type" value="Genomic_DNA"/>
</dbReference>
<evidence type="ECO:0000256" key="1">
    <source>
        <dbReference type="SAM" id="MobiDB-lite"/>
    </source>
</evidence>
<organism evidence="2 3">
    <name type="scientific">Paramylibacter kogurei</name>
    <dbReference type="NCBI Taxonomy" id="1889778"/>
    <lineage>
        <taxon>Bacteria</taxon>
        <taxon>Pseudomonadati</taxon>
        <taxon>Pseudomonadota</taxon>
        <taxon>Alphaproteobacteria</taxon>
        <taxon>Rhodobacterales</taxon>
        <taxon>Paracoccaceae</taxon>
        <taxon>Paramylibacter</taxon>
    </lineage>
</organism>
<feature type="region of interest" description="Disordered" evidence="1">
    <location>
        <begin position="219"/>
        <end position="269"/>
    </location>
</feature>
<name>A0A2G5K566_9RHOB</name>
<evidence type="ECO:0000313" key="3">
    <source>
        <dbReference type="Proteomes" id="UP000231516"/>
    </source>
</evidence>
<dbReference type="AlphaFoldDB" id="A0A2G5K566"/>
<feature type="region of interest" description="Disordered" evidence="1">
    <location>
        <begin position="126"/>
        <end position="199"/>
    </location>
</feature>
<protein>
    <recommendedName>
        <fullName evidence="4">Protein TolA</fullName>
    </recommendedName>
</protein>
<accession>A0A2G5K566</accession>
<dbReference type="RefSeq" id="WP_099592299.1">
    <property type="nucleotide sequence ID" value="NZ_MDGM01000012.1"/>
</dbReference>
<sequence>MSFDREKWTIIGGVCAMVLSGGLVAATWIGGPADVVAIDDQVPERTLNAQKEIEDIAAAEKAAKAKEIADQKERDRIAEIAKNKAIEEQIERERMVKLAAEEHEQEVAAQFIASKVTTAEIKRQSQTTAQDVEKDVATPPVDPVAETGSEIAQQSVTKTEETPAELAAKAKEIADQKEAERVAEEKRQKRIAQRKLAQEKEAAKLQELKAAQERAQKLAARNKAAAEKRQRELASAQKKLEEAQKNSIEASMPSAVASVTDATPPSNETMEKAELTKVTDLEVNQDPIAQDPPNAMAQFNVAMIAKFAKEKDIARAKMRERKLNPTAFQPKKAATKSAEKVAKTATNNANLLPRVAKNSVAAQIAACWKSPQLFAENNDNRITLRVALNKQGFMLSSPKLTNWTADNFARSDGFSMARRALTRCQPYQLPVQSYASWRNLSIVFGPKSVSVK</sequence>
<keyword evidence="3" id="KW-1185">Reference proteome</keyword>